<dbReference type="PANTHER" id="PTHR43312">
    <property type="entry name" value="D-THREO-ALDOSE 1-DEHYDROGENASE"/>
    <property type="match status" value="1"/>
</dbReference>
<evidence type="ECO:0000313" key="3">
    <source>
        <dbReference type="Proteomes" id="UP000077096"/>
    </source>
</evidence>
<dbReference type="PATRIC" id="fig|93466.3.peg.1848"/>
<dbReference type="InterPro" id="IPR023210">
    <property type="entry name" value="NADP_OxRdtase_dom"/>
</dbReference>
<gene>
    <name evidence="2" type="ORF">JM64_08825</name>
</gene>
<organism evidence="2 3">
    <name type="scientific">Fervidobacterium pennivorans</name>
    <dbReference type="NCBI Taxonomy" id="93466"/>
    <lineage>
        <taxon>Bacteria</taxon>
        <taxon>Thermotogati</taxon>
        <taxon>Thermotogota</taxon>
        <taxon>Thermotogae</taxon>
        <taxon>Thermotogales</taxon>
        <taxon>Fervidobacteriaceae</taxon>
        <taxon>Fervidobacterium</taxon>
    </lineage>
</organism>
<accession>A0A172T4R6</accession>
<dbReference type="PANTHER" id="PTHR43312:SF1">
    <property type="entry name" value="NADP-DEPENDENT OXIDOREDUCTASE DOMAIN-CONTAINING PROTEIN"/>
    <property type="match status" value="1"/>
</dbReference>
<dbReference type="InterPro" id="IPR053135">
    <property type="entry name" value="AKR2_Oxidoreductase"/>
</dbReference>
<evidence type="ECO:0000313" key="2">
    <source>
        <dbReference type="EMBL" id="ANE42018.1"/>
    </source>
</evidence>
<reference evidence="2 3" key="1">
    <citation type="submission" date="2014-08" db="EMBL/GenBank/DDBJ databases">
        <title>Fervidobacterium pennivorans DYC genome.</title>
        <authorList>
            <person name="Wushke S."/>
        </authorList>
    </citation>
    <scope>NUCLEOTIDE SEQUENCE [LARGE SCALE GENOMIC DNA]</scope>
    <source>
        <strain evidence="2 3">DYC</strain>
    </source>
</reference>
<feature type="domain" description="NADP-dependent oxidoreductase" evidence="1">
    <location>
        <begin position="15"/>
        <end position="298"/>
    </location>
</feature>
<proteinExistence type="predicted"/>
<dbReference type="OrthoDB" id="9804790at2"/>
<dbReference type="KEGG" id="fng:JM64_08825"/>
<evidence type="ECO:0000259" key="1">
    <source>
        <dbReference type="Pfam" id="PF00248"/>
    </source>
</evidence>
<dbReference type="InterPro" id="IPR036812">
    <property type="entry name" value="NAD(P)_OxRdtase_dom_sf"/>
</dbReference>
<dbReference type="Pfam" id="PF00248">
    <property type="entry name" value="Aldo_ket_red"/>
    <property type="match status" value="1"/>
</dbReference>
<dbReference type="SUPFAM" id="SSF51430">
    <property type="entry name" value="NAD(P)-linked oxidoreductase"/>
    <property type="match status" value="1"/>
</dbReference>
<dbReference type="AlphaFoldDB" id="A0A172T4R6"/>
<name>A0A172T4R6_FERPE</name>
<dbReference type="CDD" id="cd19086">
    <property type="entry name" value="AKR_AKR11C1"/>
    <property type="match status" value="1"/>
</dbReference>
<sequence length="309" mass="35673">MNKRYVRRFNVYISEIGFGGWQLANPLWGSMTYEEGIELVRAAYEKGINFFDTAPGYSNGLSERIIGEALKDVRENVFINTKFGHNALGETDFSEEAIERSINESLQRLQTTYIDSVILHNPPREILEGKTKHEEEFQRIKRMGKIRGYGVSIDTLEELELVLSNWDVDVIEILFNIMHQSPKYLFDKVKERGILLAIKVPLDSGWLTGKYNSNSKFEGIRARWSQDVILKRAMIVDKIKAIVKDEDLVKYAIGFILSFDAVTTVITGVKNIQQLETNIKASEFKLSDELKRELERLYEEEIKPLNLPW</sequence>
<protein>
    <submittedName>
        <fullName evidence="2">Oxidoreductase</fullName>
    </submittedName>
</protein>
<dbReference type="Proteomes" id="UP000077096">
    <property type="component" value="Chromosome"/>
</dbReference>
<dbReference type="EMBL" id="CP011393">
    <property type="protein sequence ID" value="ANE42018.1"/>
    <property type="molecule type" value="Genomic_DNA"/>
</dbReference>
<dbReference type="Gene3D" id="3.20.20.100">
    <property type="entry name" value="NADP-dependent oxidoreductase domain"/>
    <property type="match status" value="1"/>
</dbReference>